<accession>A0A417YA45</accession>
<dbReference type="PROSITE" id="PS51186">
    <property type="entry name" value="GNAT"/>
    <property type="match status" value="1"/>
</dbReference>
<dbReference type="OrthoDB" id="9799321at2"/>
<dbReference type="GO" id="GO:1990189">
    <property type="term" value="F:protein N-terminal-serine acetyltransferase activity"/>
    <property type="evidence" value="ECO:0007669"/>
    <property type="project" value="TreeGrafter"/>
</dbReference>
<proteinExistence type="predicted"/>
<dbReference type="GO" id="GO:0008999">
    <property type="term" value="F:protein-N-terminal-alanine acetyltransferase activity"/>
    <property type="evidence" value="ECO:0007669"/>
    <property type="project" value="TreeGrafter"/>
</dbReference>
<dbReference type="Gene3D" id="3.40.630.30">
    <property type="match status" value="1"/>
</dbReference>
<gene>
    <name evidence="2" type="ORF">D1B32_21440</name>
</gene>
<dbReference type="SUPFAM" id="SSF55729">
    <property type="entry name" value="Acyl-CoA N-acyltransferases (Nat)"/>
    <property type="match status" value="1"/>
</dbReference>
<feature type="domain" description="N-acetyltransferase" evidence="1">
    <location>
        <begin position="24"/>
        <end position="167"/>
    </location>
</feature>
<protein>
    <submittedName>
        <fullName evidence="2">N-acetyltransferase</fullName>
    </submittedName>
</protein>
<dbReference type="AlphaFoldDB" id="A0A417YA45"/>
<dbReference type="PANTHER" id="PTHR43441:SF12">
    <property type="entry name" value="RIBOSOMAL N-ACETYLTRANSFERASE YDAF-RELATED"/>
    <property type="match status" value="1"/>
</dbReference>
<keyword evidence="2" id="KW-0808">Transferase</keyword>
<evidence type="ECO:0000313" key="2">
    <source>
        <dbReference type="EMBL" id="RHW29553.1"/>
    </source>
</evidence>
<dbReference type="InterPro" id="IPR016181">
    <property type="entry name" value="Acyl_CoA_acyltransferase"/>
</dbReference>
<dbReference type="GO" id="GO:0005737">
    <property type="term" value="C:cytoplasm"/>
    <property type="evidence" value="ECO:0007669"/>
    <property type="project" value="TreeGrafter"/>
</dbReference>
<dbReference type="PANTHER" id="PTHR43441">
    <property type="entry name" value="RIBOSOMAL-PROTEIN-SERINE ACETYLTRANSFERASE"/>
    <property type="match status" value="1"/>
</dbReference>
<dbReference type="RefSeq" id="WP_118890392.1">
    <property type="nucleotide sequence ID" value="NZ_PHUT01000023.1"/>
</dbReference>
<reference evidence="2 3" key="1">
    <citation type="journal article" date="2007" name="Int. J. Syst. Evol. Microbiol.">
        <title>Oceanobacillus profundus sp. nov., isolated from a deep-sea sediment core.</title>
        <authorList>
            <person name="Kim Y.G."/>
            <person name="Choi D.H."/>
            <person name="Hyun S."/>
            <person name="Cho B.C."/>
        </authorList>
    </citation>
    <scope>NUCLEOTIDE SEQUENCE [LARGE SCALE GENOMIC DNA]</scope>
    <source>
        <strain evidence="2 3">DSM 18246</strain>
    </source>
</reference>
<comment type="caution">
    <text evidence="2">The sequence shown here is derived from an EMBL/GenBank/DDBJ whole genome shotgun (WGS) entry which is preliminary data.</text>
</comment>
<sequence length="184" mass="21443">MYKAIINEDTYISIFEPRHAEALYHLIDGSRDSIGEWLSFPAKTNNIKDTRLFIEKSLKRLSENNGYWAGIWYNEILVGSIGYLYIDWTARKTEIGYWLGDDYAGKGLVTCACQKLINHAFMDLELRKIEINVASKNTKSKAIPERLGFKKEGIIRNFEYLNSEYLDRTVYGLLKEEWTINRNP</sequence>
<dbReference type="InterPro" id="IPR000182">
    <property type="entry name" value="GNAT_dom"/>
</dbReference>
<organism evidence="2 3">
    <name type="scientific">Oceanobacillus profundus</name>
    <dbReference type="NCBI Taxonomy" id="372463"/>
    <lineage>
        <taxon>Bacteria</taxon>
        <taxon>Bacillati</taxon>
        <taxon>Bacillota</taxon>
        <taxon>Bacilli</taxon>
        <taxon>Bacillales</taxon>
        <taxon>Bacillaceae</taxon>
        <taxon>Oceanobacillus</taxon>
    </lineage>
</organism>
<evidence type="ECO:0000313" key="3">
    <source>
        <dbReference type="Proteomes" id="UP000285456"/>
    </source>
</evidence>
<dbReference type="EMBL" id="QWEH01000023">
    <property type="protein sequence ID" value="RHW29553.1"/>
    <property type="molecule type" value="Genomic_DNA"/>
</dbReference>
<evidence type="ECO:0000259" key="1">
    <source>
        <dbReference type="PROSITE" id="PS51186"/>
    </source>
</evidence>
<keyword evidence="3" id="KW-1185">Reference proteome</keyword>
<dbReference type="InterPro" id="IPR051908">
    <property type="entry name" value="Ribosomal_N-acetyltransferase"/>
</dbReference>
<dbReference type="Pfam" id="PF13302">
    <property type="entry name" value="Acetyltransf_3"/>
    <property type="match status" value="1"/>
</dbReference>
<name>A0A417YA45_9BACI</name>
<dbReference type="Proteomes" id="UP000285456">
    <property type="component" value="Unassembled WGS sequence"/>
</dbReference>